<evidence type="ECO:0000313" key="3">
    <source>
        <dbReference type="Proteomes" id="UP000215002"/>
    </source>
</evidence>
<keyword evidence="3" id="KW-1185">Reference proteome</keyword>
<evidence type="ECO:0000313" key="2">
    <source>
        <dbReference type="EMBL" id="ASU36299.1"/>
    </source>
</evidence>
<name>A0A223P2B6_9SPHI</name>
<accession>A0A223P2B6</accession>
<dbReference type="EMBL" id="CP022743">
    <property type="protein sequence ID" value="ASU36299.1"/>
    <property type="molecule type" value="Genomic_DNA"/>
</dbReference>
<dbReference type="Gene3D" id="1.40.20.10">
    <property type="entry name" value="CHAD domain"/>
    <property type="match status" value="2"/>
</dbReference>
<dbReference type="KEGG" id="muc:MuYL_4414"/>
<dbReference type="Pfam" id="PF05235">
    <property type="entry name" value="CHAD"/>
    <property type="match status" value="1"/>
</dbReference>
<sequence>MKSREERKYFDKEWKTMKAALTAFIENGEQENLHRFRVQVKKLRAFLILLDSLGVDIPLLKHFKPVRLVFKQAGEIRNAYINVKIGKDHQFNTGSFVAEQQLLMKNGTETFKSNGDKNLKAIKFAHKAIKGKIKPVSNLHINLFYQAQLKQIAASLAPLQFDESLHNARKRIKILIYNYKLVYKGLEAGFNEPYLDGVQKSIGDWHDTVLAIDLFSLYEVHNQTAFANLKNQLEKIKSNIIASTVDFYNQATTTVELAVEQLS</sequence>
<evidence type="ECO:0000259" key="1">
    <source>
        <dbReference type="Pfam" id="PF05235"/>
    </source>
</evidence>
<dbReference type="AlphaFoldDB" id="A0A223P2B6"/>
<protein>
    <recommendedName>
        <fullName evidence="1">CHAD domain-containing protein</fullName>
    </recommendedName>
</protein>
<gene>
    <name evidence="2" type="ORF">MuYL_4414</name>
</gene>
<dbReference type="OrthoDB" id="773317at2"/>
<dbReference type="InterPro" id="IPR038186">
    <property type="entry name" value="CHAD_dom_sf"/>
</dbReference>
<feature type="domain" description="CHAD" evidence="1">
    <location>
        <begin position="140"/>
        <end position="214"/>
    </location>
</feature>
<organism evidence="2 3">
    <name type="scientific">Mucilaginibacter xinganensis</name>
    <dbReference type="NCBI Taxonomy" id="1234841"/>
    <lineage>
        <taxon>Bacteria</taxon>
        <taxon>Pseudomonadati</taxon>
        <taxon>Bacteroidota</taxon>
        <taxon>Sphingobacteriia</taxon>
        <taxon>Sphingobacteriales</taxon>
        <taxon>Sphingobacteriaceae</taxon>
        <taxon>Mucilaginibacter</taxon>
    </lineage>
</organism>
<dbReference type="InterPro" id="IPR007899">
    <property type="entry name" value="CHAD_dom"/>
</dbReference>
<dbReference type="Proteomes" id="UP000215002">
    <property type="component" value="Chromosome"/>
</dbReference>
<reference evidence="2 3" key="1">
    <citation type="submission" date="2017-08" db="EMBL/GenBank/DDBJ databases">
        <title>Complete genome sequence of Mucilaginibacter sp. strain BJC16-A31.</title>
        <authorList>
            <consortium name="Henan University of Science and Technology"/>
            <person name="You X."/>
        </authorList>
    </citation>
    <scope>NUCLEOTIDE SEQUENCE [LARGE SCALE GENOMIC DNA]</scope>
    <source>
        <strain evidence="2 3">BJC16-A31</strain>
    </source>
</reference>
<dbReference type="RefSeq" id="WP_094572333.1">
    <property type="nucleotide sequence ID" value="NZ_CP022743.1"/>
</dbReference>
<proteinExistence type="predicted"/>